<evidence type="ECO:0000256" key="7">
    <source>
        <dbReference type="SAM" id="Phobius"/>
    </source>
</evidence>
<gene>
    <name evidence="8" type="ORF">BU14_1842s0001</name>
</gene>
<comment type="similarity">
    <text evidence="2">Belongs to the bile acid:sodium symporter (BASS) (TC 2.A.28) family.</text>
</comment>
<dbReference type="Pfam" id="PF01758">
    <property type="entry name" value="SBF"/>
    <property type="match status" value="1"/>
</dbReference>
<keyword evidence="4 7" id="KW-1133">Transmembrane helix</keyword>
<dbReference type="InterPro" id="IPR004710">
    <property type="entry name" value="Bilac:Na_transpt"/>
</dbReference>
<feature type="transmembrane region" description="Helical" evidence="7">
    <location>
        <begin position="115"/>
        <end position="136"/>
    </location>
</feature>
<dbReference type="PANTHER" id="PTHR10361">
    <property type="entry name" value="SODIUM-BILE ACID COTRANSPORTER"/>
    <property type="match status" value="1"/>
</dbReference>
<comment type="subcellular location">
    <subcellularLocation>
        <location evidence="1">Membrane</location>
        <topology evidence="1">Multi-pass membrane protein</topology>
    </subcellularLocation>
</comment>
<feature type="transmembrane region" description="Helical" evidence="7">
    <location>
        <begin position="20"/>
        <end position="42"/>
    </location>
</feature>
<evidence type="ECO:0000256" key="4">
    <source>
        <dbReference type="ARBA" id="ARBA00022989"/>
    </source>
</evidence>
<evidence type="ECO:0000256" key="5">
    <source>
        <dbReference type="ARBA" id="ARBA00023136"/>
    </source>
</evidence>
<dbReference type="Proteomes" id="UP000218209">
    <property type="component" value="Unassembled WGS sequence"/>
</dbReference>
<dbReference type="PANTHER" id="PTHR10361:SF30">
    <property type="entry name" value="SODIUM_METABOLITE COTRANSPORTER BASS6, CHLOROPLASTIC-RELATED"/>
    <property type="match status" value="1"/>
</dbReference>
<reference evidence="8 9" key="1">
    <citation type="submission" date="2017-03" db="EMBL/GenBank/DDBJ databases">
        <title>WGS assembly of Porphyra umbilicalis.</title>
        <authorList>
            <person name="Brawley S.H."/>
            <person name="Blouin N.A."/>
            <person name="Ficko-Blean E."/>
            <person name="Wheeler G.L."/>
            <person name="Lohr M."/>
            <person name="Goodson H.V."/>
            <person name="Jenkins J.W."/>
            <person name="Blaby-Haas C.E."/>
            <person name="Helliwell K.E."/>
            <person name="Chan C."/>
            <person name="Marriage T."/>
            <person name="Bhattacharya D."/>
            <person name="Klein A.S."/>
            <person name="Badis Y."/>
            <person name="Brodie J."/>
            <person name="Cao Y."/>
            <person name="Collen J."/>
            <person name="Dittami S.M."/>
            <person name="Gachon C.M."/>
            <person name="Green B.R."/>
            <person name="Karpowicz S."/>
            <person name="Kim J.W."/>
            <person name="Kudahl U."/>
            <person name="Lin S."/>
            <person name="Michel G."/>
            <person name="Mittag M."/>
            <person name="Olson B.J."/>
            <person name="Pangilinan J."/>
            <person name="Peng Y."/>
            <person name="Qiu H."/>
            <person name="Shu S."/>
            <person name="Singer J.T."/>
            <person name="Smith A.G."/>
            <person name="Sprecher B.N."/>
            <person name="Wagner V."/>
            <person name="Wang W."/>
            <person name="Wang Z.-Y."/>
            <person name="Yan J."/>
            <person name="Yarish C."/>
            <person name="Zoeuner-Riek S."/>
            <person name="Zhuang Y."/>
            <person name="Zou Y."/>
            <person name="Lindquist E.A."/>
            <person name="Grimwood J."/>
            <person name="Barry K."/>
            <person name="Rokhsar D.S."/>
            <person name="Schmutz J."/>
            <person name="Stiller J.W."/>
            <person name="Grossman A.R."/>
            <person name="Prochnik S.E."/>
        </authorList>
    </citation>
    <scope>NUCLEOTIDE SEQUENCE [LARGE SCALE GENOMIC DNA]</scope>
    <source>
        <strain evidence="8">4086291</strain>
    </source>
</reference>
<accession>A0A1X6NKJ1</accession>
<evidence type="ECO:0000256" key="3">
    <source>
        <dbReference type="ARBA" id="ARBA00022692"/>
    </source>
</evidence>
<feature type="transmembrane region" description="Helical" evidence="7">
    <location>
        <begin position="82"/>
        <end position="103"/>
    </location>
</feature>
<dbReference type="InterPro" id="IPR002657">
    <property type="entry name" value="BilAc:Na_symport/Acr3"/>
</dbReference>
<keyword evidence="3 7" id="KW-0812">Transmembrane</keyword>
<dbReference type="InterPro" id="IPR038770">
    <property type="entry name" value="Na+/solute_symporter_sf"/>
</dbReference>
<organism evidence="8 9">
    <name type="scientific">Porphyra umbilicalis</name>
    <name type="common">Purple laver</name>
    <name type="synonym">Red alga</name>
    <dbReference type="NCBI Taxonomy" id="2786"/>
    <lineage>
        <taxon>Eukaryota</taxon>
        <taxon>Rhodophyta</taxon>
        <taxon>Bangiophyceae</taxon>
        <taxon>Bangiales</taxon>
        <taxon>Bangiaceae</taxon>
        <taxon>Porphyra</taxon>
    </lineage>
</organism>
<dbReference type="Gene3D" id="1.20.1530.20">
    <property type="match status" value="1"/>
</dbReference>
<evidence type="ECO:0000256" key="1">
    <source>
        <dbReference type="ARBA" id="ARBA00004141"/>
    </source>
</evidence>
<feature type="transmembrane region" description="Helical" evidence="7">
    <location>
        <begin position="174"/>
        <end position="196"/>
    </location>
</feature>
<feature type="region of interest" description="Disordered" evidence="6">
    <location>
        <begin position="267"/>
        <end position="323"/>
    </location>
</feature>
<protein>
    <submittedName>
        <fullName evidence="8">Uncharacterized protein</fullName>
    </submittedName>
</protein>
<evidence type="ECO:0000256" key="6">
    <source>
        <dbReference type="SAM" id="MobiDB-lite"/>
    </source>
</evidence>
<keyword evidence="5 7" id="KW-0472">Membrane</keyword>
<feature type="compositionally biased region" description="Basic and acidic residues" evidence="6">
    <location>
        <begin position="271"/>
        <end position="292"/>
    </location>
</feature>
<evidence type="ECO:0000256" key="2">
    <source>
        <dbReference type="ARBA" id="ARBA00006528"/>
    </source>
</evidence>
<sequence>MLSMGLTLTLEDVWGALRRPWLLTLSLALEFGLAPLSAFALGHLFRLPPAVRVGLTLVGSVNGGQASNFCTYVARGDTATSVLMTLSSSLLATVAIPALGKVYLSGLVTVDAGGLARSTATLILAPVAAGVVVKALAGRAVAAVEPAFPIFVVAALVVITLGATGGAAQVIQAHWASLVAPIALFHGVGFGVGYGLARRLHTGHRSAVALAFEAGLKSPVLSWVLARRHFDDPAVQAASSVSILVLGPMALGAAVAFRWCGPKESPADADADAKANADGEVADKDQASGRNDDELEVRIPPPATGALPSDSTHDPAGAGPEKC</sequence>
<dbReference type="GO" id="GO:0016020">
    <property type="term" value="C:membrane"/>
    <property type="evidence" value="ECO:0007669"/>
    <property type="project" value="UniProtKB-SubCell"/>
</dbReference>
<feature type="transmembrane region" description="Helical" evidence="7">
    <location>
        <begin position="148"/>
        <end position="168"/>
    </location>
</feature>
<proteinExistence type="inferred from homology"/>
<name>A0A1X6NKJ1_PORUM</name>
<dbReference type="EMBL" id="KV919774">
    <property type="protein sequence ID" value="OSX69115.1"/>
    <property type="molecule type" value="Genomic_DNA"/>
</dbReference>
<evidence type="ECO:0000313" key="8">
    <source>
        <dbReference type="EMBL" id="OSX69115.1"/>
    </source>
</evidence>
<dbReference type="AlphaFoldDB" id="A0A1X6NKJ1"/>
<dbReference type="OrthoDB" id="203097at2759"/>
<evidence type="ECO:0000313" key="9">
    <source>
        <dbReference type="Proteomes" id="UP000218209"/>
    </source>
</evidence>
<keyword evidence="9" id="KW-1185">Reference proteome</keyword>